<evidence type="ECO:0000259" key="4">
    <source>
        <dbReference type="Pfam" id="PF25954"/>
    </source>
</evidence>
<dbReference type="STRING" id="156889.Mmc1_2177"/>
<dbReference type="PANTHER" id="PTHR32347">
    <property type="entry name" value="EFFLUX SYSTEM COMPONENT YKNX-RELATED"/>
    <property type="match status" value="1"/>
</dbReference>
<name>A0L9N5_MAGMM</name>
<dbReference type="InterPro" id="IPR058647">
    <property type="entry name" value="BSH_CzcB-like"/>
</dbReference>
<proteinExistence type="predicted"/>
<protein>
    <submittedName>
        <fullName evidence="6">GAF domain protein</fullName>
    </submittedName>
</protein>
<reference evidence="7" key="1">
    <citation type="journal article" date="2009" name="Appl. Environ. Microbiol.">
        <title>Complete genome sequence of the chemolithoautotrophic marine magnetotactic coccus strain MC-1.</title>
        <authorList>
            <person name="Schubbe S."/>
            <person name="Williams T.J."/>
            <person name="Xie G."/>
            <person name="Kiss H.E."/>
            <person name="Brettin T.S."/>
            <person name="Martinez D."/>
            <person name="Ross C.A."/>
            <person name="Schuler D."/>
            <person name="Cox B.L."/>
            <person name="Nealson K.H."/>
            <person name="Bazylinski D.A."/>
        </authorList>
    </citation>
    <scope>NUCLEOTIDE SEQUENCE [LARGE SCALE GENOMIC DNA]</scope>
    <source>
        <strain evidence="7">ATCC BAA-1437 / JCM 17883 / MC-1</strain>
    </source>
</reference>
<sequence>MSGDVQEWTTDLWQQLHTTHDDAQFIEVWMHLLARQAGSVTQGVLVMGEANSGPFLPVAFWPPQKPCGAALAAACEQAMEMRLPLTRQSSAGGVLAVPIIQDMDLLGVVGLGFQQPAVPAQAKLWIQWGLGWLWSRGNHGAEAGSANSALNERLMRALNLMMSALEAEKAQDAYQITLTEAAVELGCDRVSLGFGKGGMVRFAALSHSADFSKKIDLVQDLEAAMNEAADQGLPVLYRREKPQQLEQDESTTVVREHRALAQQHGNRVLFSVPFFVSEEQYGVFLYEWSDDEVDATAQQLAMGLPPILGRVLLEKRESQRPLLQRVGKSIGHWLEKLLGAGYVGLKLWFIALLATGLFFTLATGMFRVAADAKLEGAVQRVVAAPFDGFVATASVRAGQYVQEGELLATLDDREIALELSRWENQQIQFLKQAQDAQAQHNSAQVRIALSQAKQAAAQRDLAQEKLRRAQLTAPFAGLVVRGDLSQRLGSAVQKGEMLFELAPLASYRVVLQVEEADIAQVESGQQGELILTALPNDRFPIKINLITPVAVADQGTNRFRVEAELLDGVALVRPGMEGVGKIEIEERRLLWIWTRRFVDWLRLKAWTWLGV</sequence>
<dbReference type="RefSeq" id="WP_011713806.1">
    <property type="nucleotide sequence ID" value="NC_008576.1"/>
</dbReference>
<keyword evidence="3" id="KW-0472">Membrane</keyword>
<dbReference type="EMBL" id="CP000471">
    <property type="protein sequence ID" value="ABK44678.1"/>
    <property type="molecule type" value="Genomic_DNA"/>
</dbReference>
<keyword evidence="3" id="KW-1133">Transmembrane helix</keyword>
<keyword evidence="3" id="KW-0812">Transmembrane</keyword>
<evidence type="ECO:0000313" key="6">
    <source>
        <dbReference type="EMBL" id="ABK44678.1"/>
    </source>
</evidence>
<dbReference type="SUPFAM" id="SSF111369">
    <property type="entry name" value="HlyD-like secretion proteins"/>
    <property type="match status" value="1"/>
</dbReference>
<keyword evidence="2" id="KW-0175">Coiled coil</keyword>
<accession>A0L9N5</accession>
<dbReference type="InterPro" id="IPR058792">
    <property type="entry name" value="Beta-barrel_RND_2"/>
</dbReference>
<keyword evidence="7" id="KW-1185">Reference proteome</keyword>
<dbReference type="AlphaFoldDB" id="A0L9N5"/>
<evidence type="ECO:0000313" key="7">
    <source>
        <dbReference type="Proteomes" id="UP000002586"/>
    </source>
</evidence>
<dbReference type="KEGG" id="mgm:Mmc1_2177"/>
<gene>
    <name evidence="6" type="ordered locus">Mmc1_2177</name>
</gene>
<evidence type="ECO:0000256" key="3">
    <source>
        <dbReference type="SAM" id="Phobius"/>
    </source>
</evidence>
<organism evidence="6 7">
    <name type="scientific">Magnetococcus marinus (strain ATCC BAA-1437 / JCM 17883 / MC-1)</name>
    <dbReference type="NCBI Taxonomy" id="156889"/>
    <lineage>
        <taxon>Bacteria</taxon>
        <taxon>Pseudomonadati</taxon>
        <taxon>Pseudomonadota</taxon>
        <taxon>Magnetococcia</taxon>
        <taxon>Magnetococcales</taxon>
        <taxon>Magnetococcaceae</taxon>
        <taxon>Magnetococcus</taxon>
    </lineage>
</organism>
<feature type="transmembrane region" description="Helical" evidence="3">
    <location>
        <begin position="347"/>
        <end position="370"/>
    </location>
</feature>
<evidence type="ECO:0000259" key="5">
    <source>
        <dbReference type="Pfam" id="PF25973"/>
    </source>
</evidence>
<reference evidence="6 7" key="2">
    <citation type="journal article" date="2012" name="Int. J. Syst. Evol. Microbiol.">
        <title>Magnetococcus marinus gen. nov., sp. nov., a marine, magnetotactic bacterium that represents a novel lineage (Magnetococcaceae fam. nov.; Magnetococcales ord. nov.) at the base of the Alphaproteobacteria.</title>
        <authorList>
            <person name="Bazylinski D.A."/>
            <person name="Williams T.J."/>
            <person name="Lefevre C.T."/>
            <person name="Berg R.J."/>
            <person name="Zhang C.L."/>
            <person name="Bowser S.S."/>
            <person name="Dean A.J."/>
            <person name="Beveridge T.J."/>
        </authorList>
    </citation>
    <scope>NUCLEOTIDE SEQUENCE [LARGE SCALE GENOMIC DNA]</scope>
    <source>
        <strain evidence="7">ATCC BAA-1437 / JCM 17883 / MC-1</strain>
    </source>
</reference>
<dbReference type="Gene3D" id="2.40.30.170">
    <property type="match status" value="1"/>
</dbReference>
<dbReference type="InterPro" id="IPR050465">
    <property type="entry name" value="UPF0194_transport"/>
</dbReference>
<feature type="domain" description="CzcB-like barrel-sandwich hybrid" evidence="5">
    <location>
        <begin position="381"/>
        <end position="502"/>
    </location>
</feature>
<evidence type="ECO:0000256" key="2">
    <source>
        <dbReference type="ARBA" id="ARBA00023054"/>
    </source>
</evidence>
<feature type="domain" description="CusB-like beta-barrel" evidence="4">
    <location>
        <begin position="509"/>
        <end position="576"/>
    </location>
</feature>
<dbReference type="eggNOG" id="COG0845">
    <property type="taxonomic scope" value="Bacteria"/>
</dbReference>
<dbReference type="Proteomes" id="UP000002586">
    <property type="component" value="Chromosome"/>
</dbReference>
<dbReference type="PANTHER" id="PTHR32347:SF23">
    <property type="entry name" value="BLL5650 PROTEIN"/>
    <property type="match status" value="1"/>
</dbReference>
<dbReference type="Pfam" id="PF25973">
    <property type="entry name" value="BSH_CzcB"/>
    <property type="match status" value="1"/>
</dbReference>
<dbReference type="Gene3D" id="2.40.50.100">
    <property type="match status" value="1"/>
</dbReference>
<dbReference type="OrthoDB" id="9806939at2"/>
<dbReference type="HOGENOM" id="CLU_030412_0_0_5"/>
<dbReference type="GO" id="GO:0030313">
    <property type="term" value="C:cell envelope"/>
    <property type="evidence" value="ECO:0007669"/>
    <property type="project" value="UniProtKB-SubCell"/>
</dbReference>
<dbReference type="Pfam" id="PF25954">
    <property type="entry name" value="Beta-barrel_RND_2"/>
    <property type="match status" value="1"/>
</dbReference>
<evidence type="ECO:0000256" key="1">
    <source>
        <dbReference type="ARBA" id="ARBA00004196"/>
    </source>
</evidence>
<comment type="subcellular location">
    <subcellularLocation>
        <location evidence="1">Cell envelope</location>
    </subcellularLocation>
</comment>